<dbReference type="HOGENOM" id="CLU_3101223_0_0_7"/>
<reference evidence="2 3" key="1">
    <citation type="journal article" date="2006" name="Proc. Natl. Acad. Sci. U.S.A.">
        <title>Evolution of sensory complexity recorded in a myxobacterial genome.</title>
        <authorList>
            <person name="Goldman B.S."/>
            <person name="Nierman W.C."/>
            <person name="Kaiser D."/>
            <person name="Slater S.C."/>
            <person name="Durkin A.S."/>
            <person name="Eisen J.A."/>
            <person name="Ronning C.M."/>
            <person name="Barbazuk W.B."/>
            <person name="Blanchard M."/>
            <person name="Field C."/>
            <person name="Halling C."/>
            <person name="Hinkle G."/>
            <person name="Iartchuk O."/>
            <person name="Kim H.S."/>
            <person name="Mackenzie C."/>
            <person name="Madupu R."/>
            <person name="Miller N."/>
            <person name="Shvartsbeyn A."/>
            <person name="Sullivan S.A."/>
            <person name="Vaudin M."/>
            <person name="Wiegand R."/>
            <person name="Kaplan H.B."/>
        </authorList>
    </citation>
    <scope>NUCLEOTIDE SEQUENCE [LARGE SCALE GENOMIC DNA]</scope>
    <source>
        <strain evidence="3">DK1622</strain>
    </source>
</reference>
<dbReference type="AlphaFoldDB" id="Q1CWI0"/>
<dbReference type="EnsemblBacteria" id="ABF88758">
    <property type="protein sequence ID" value="ABF88758"/>
    <property type="gene ID" value="MXAN_7130"/>
</dbReference>
<evidence type="ECO:0000313" key="3">
    <source>
        <dbReference type="Proteomes" id="UP000002402"/>
    </source>
</evidence>
<evidence type="ECO:0000313" key="2">
    <source>
        <dbReference type="EMBL" id="ABF88758.1"/>
    </source>
</evidence>
<name>Q1CWI0_MYXXD</name>
<dbReference type="Proteomes" id="UP000002402">
    <property type="component" value="Chromosome"/>
</dbReference>
<sequence length="51" mass="5335">MSGLAGENRLSSRADSSSPHATASKKGAARLVNFFVSSEAREKNTKARALA</sequence>
<proteinExistence type="predicted"/>
<feature type="region of interest" description="Disordered" evidence="1">
    <location>
        <begin position="1"/>
        <end position="25"/>
    </location>
</feature>
<feature type="compositionally biased region" description="Polar residues" evidence="1">
    <location>
        <begin position="9"/>
        <end position="21"/>
    </location>
</feature>
<protein>
    <submittedName>
        <fullName evidence="2">Uncharacterized protein</fullName>
    </submittedName>
</protein>
<keyword evidence="3" id="KW-1185">Reference proteome</keyword>
<evidence type="ECO:0000256" key="1">
    <source>
        <dbReference type="SAM" id="MobiDB-lite"/>
    </source>
</evidence>
<accession>Q1CWI0</accession>
<gene>
    <name evidence="2" type="ordered locus">MXAN_7130</name>
</gene>
<dbReference type="KEGG" id="mxa:MXAN_7130"/>
<organism evidence="2 3">
    <name type="scientific">Myxococcus xanthus (strain DK1622)</name>
    <dbReference type="NCBI Taxonomy" id="246197"/>
    <lineage>
        <taxon>Bacteria</taxon>
        <taxon>Pseudomonadati</taxon>
        <taxon>Myxococcota</taxon>
        <taxon>Myxococcia</taxon>
        <taxon>Myxococcales</taxon>
        <taxon>Cystobacterineae</taxon>
        <taxon>Myxococcaceae</taxon>
        <taxon>Myxococcus</taxon>
    </lineage>
</organism>
<dbReference type="EMBL" id="CP000113">
    <property type="protein sequence ID" value="ABF88758.1"/>
    <property type="molecule type" value="Genomic_DNA"/>
</dbReference>